<evidence type="ECO:0000256" key="7">
    <source>
        <dbReference type="ARBA" id="ARBA00023010"/>
    </source>
</evidence>
<comment type="subcellular location">
    <subcellularLocation>
        <location evidence="9">Cell membrane</location>
        <topology evidence="9">Single-pass membrane protein</topology>
    </subcellularLocation>
    <subcellularLocation>
        <location evidence="1">Membrane</location>
        <topology evidence="1">Single-pass membrane protein</topology>
    </subcellularLocation>
</comment>
<evidence type="ECO:0000256" key="5">
    <source>
        <dbReference type="ARBA" id="ARBA00022927"/>
    </source>
</evidence>
<keyword evidence="3 9" id="KW-1003">Cell membrane</keyword>
<dbReference type="GO" id="GO:0043953">
    <property type="term" value="P:protein transport by the Tat complex"/>
    <property type="evidence" value="ECO:0007669"/>
    <property type="project" value="UniProtKB-UniRule"/>
</dbReference>
<sequence length="152" mass="16899">MFDIGWQELLLIGVVALIVIGPKDMPVAMRTAARLFSKVRGLSREFQHTVSEVMREAELDELRRKMQQAKDFNIKDEFTSMVDPTGRLRDDLRGVDEIDREDGLHHPAPRSPTAASARETTTGPGSATSGGSASVQPPPTRRRRPVARRPRA</sequence>
<dbReference type="KEGG" id="dvn:HQ394_06020"/>
<dbReference type="Pfam" id="PF02416">
    <property type="entry name" value="TatA_B_E"/>
    <property type="match status" value="1"/>
</dbReference>
<dbReference type="PRINTS" id="PR01506">
    <property type="entry name" value="TATBPROTEIN"/>
</dbReference>
<feature type="compositionally biased region" description="Low complexity" evidence="10">
    <location>
        <begin position="111"/>
        <end position="134"/>
    </location>
</feature>
<evidence type="ECO:0000256" key="6">
    <source>
        <dbReference type="ARBA" id="ARBA00022989"/>
    </source>
</evidence>
<evidence type="ECO:0000256" key="10">
    <source>
        <dbReference type="SAM" id="MobiDB-lite"/>
    </source>
</evidence>
<dbReference type="Proteomes" id="UP000516369">
    <property type="component" value="Chromosome"/>
</dbReference>
<dbReference type="GO" id="GO:0008320">
    <property type="term" value="F:protein transmembrane transporter activity"/>
    <property type="evidence" value="ECO:0007669"/>
    <property type="project" value="UniProtKB-UniRule"/>
</dbReference>
<comment type="function">
    <text evidence="9">Part of the twin-arginine translocation (Tat) system that transports large folded proteins containing a characteristic twin-arginine motif in their signal peptide across membranes. Together with TatC, TatB is part of a receptor directly interacting with Tat signal peptides. TatB may form an oligomeric binding site that transiently accommodates folded Tat precursor proteins before their translocation.</text>
</comment>
<comment type="subunit">
    <text evidence="9">The Tat system comprises two distinct complexes: a TatABC complex, containing multiple copies of TatA, TatB and TatC subunits, and a separate TatA complex, containing only TatA subunits. Substrates initially bind to the TatABC complex, which probably triggers association of the separate TatA complex to form the active translocon.</text>
</comment>
<evidence type="ECO:0000256" key="3">
    <source>
        <dbReference type="ARBA" id="ARBA00022475"/>
    </source>
</evidence>
<accession>A0A7H1MZV0</accession>
<protein>
    <recommendedName>
        <fullName evidence="9">Sec-independent protein translocase protein TatB</fullName>
    </recommendedName>
</protein>
<keyword evidence="5 9" id="KW-0653">Protein transport</keyword>
<dbReference type="PANTHER" id="PTHR33162">
    <property type="entry name" value="SEC-INDEPENDENT PROTEIN TRANSLOCASE PROTEIN TATA, CHLOROPLASTIC"/>
    <property type="match status" value="1"/>
</dbReference>
<comment type="similarity">
    <text evidence="9">Belongs to the TatB family.</text>
</comment>
<keyword evidence="12" id="KW-1185">Reference proteome</keyword>
<dbReference type="InterPro" id="IPR003369">
    <property type="entry name" value="TatA/B/E"/>
</dbReference>
<keyword evidence="2 9" id="KW-0813">Transport</keyword>
<gene>
    <name evidence="9 11" type="primary">tatB</name>
    <name evidence="11" type="ORF">HQ394_06020</name>
</gene>
<evidence type="ECO:0000256" key="1">
    <source>
        <dbReference type="ARBA" id="ARBA00004167"/>
    </source>
</evidence>
<keyword evidence="7 9" id="KW-0811">Translocation</keyword>
<dbReference type="EMBL" id="CP053923">
    <property type="protein sequence ID" value="QNT68986.1"/>
    <property type="molecule type" value="Genomic_DNA"/>
</dbReference>
<evidence type="ECO:0000256" key="2">
    <source>
        <dbReference type="ARBA" id="ARBA00022448"/>
    </source>
</evidence>
<dbReference type="Gene3D" id="1.20.5.3310">
    <property type="match status" value="1"/>
</dbReference>
<evidence type="ECO:0000313" key="12">
    <source>
        <dbReference type="Proteomes" id="UP000516369"/>
    </source>
</evidence>
<feature type="compositionally biased region" description="Basic and acidic residues" evidence="10">
    <location>
        <begin position="86"/>
        <end position="105"/>
    </location>
</feature>
<organism evidence="11 12">
    <name type="scientific">Defluviicoccus vanus</name>
    <dbReference type="NCBI Taxonomy" id="111831"/>
    <lineage>
        <taxon>Bacteria</taxon>
        <taxon>Pseudomonadati</taxon>
        <taxon>Pseudomonadota</taxon>
        <taxon>Alphaproteobacteria</taxon>
        <taxon>Rhodospirillales</taxon>
        <taxon>Rhodospirillaceae</taxon>
        <taxon>Defluviicoccus</taxon>
    </lineage>
</organism>
<evidence type="ECO:0000256" key="8">
    <source>
        <dbReference type="ARBA" id="ARBA00023136"/>
    </source>
</evidence>
<name>A0A7H1MZV0_9PROT</name>
<dbReference type="InterPro" id="IPR018448">
    <property type="entry name" value="TatB"/>
</dbReference>
<evidence type="ECO:0000256" key="9">
    <source>
        <dbReference type="HAMAP-Rule" id="MF_00237"/>
    </source>
</evidence>
<keyword evidence="6 9" id="KW-1133">Transmembrane helix</keyword>
<reference evidence="11 12" key="1">
    <citation type="submission" date="2020-05" db="EMBL/GenBank/DDBJ databases">
        <title>Complete closed genome sequence of Defluviicoccus vanus.</title>
        <authorList>
            <person name="Bessarab I."/>
            <person name="Arumugam K."/>
            <person name="Maszenan A.M."/>
            <person name="Seviour R.J."/>
            <person name="Williams R.B."/>
        </authorList>
    </citation>
    <scope>NUCLEOTIDE SEQUENCE [LARGE SCALE GENOMIC DNA]</scope>
    <source>
        <strain evidence="11 12">Ben 114</strain>
    </source>
</reference>
<keyword evidence="4 9" id="KW-0812">Transmembrane</keyword>
<dbReference type="AlphaFoldDB" id="A0A7H1MZV0"/>
<evidence type="ECO:0000256" key="4">
    <source>
        <dbReference type="ARBA" id="ARBA00022692"/>
    </source>
</evidence>
<dbReference type="NCBIfam" id="TIGR01410">
    <property type="entry name" value="tatB"/>
    <property type="match status" value="1"/>
</dbReference>
<dbReference type="RefSeq" id="WP_190262498.1">
    <property type="nucleotide sequence ID" value="NZ_CP053923.1"/>
</dbReference>
<dbReference type="PANTHER" id="PTHR33162:SF1">
    <property type="entry name" value="SEC-INDEPENDENT PROTEIN TRANSLOCASE PROTEIN TATA, CHLOROPLASTIC"/>
    <property type="match status" value="1"/>
</dbReference>
<dbReference type="GO" id="GO:0033281">
    <property type="term" value="C:TAT protein transport complex"/>
    <property type="evidence" value="ECO:0007669"/>
    <property type="project" value="UniProtKB-UniRule"/>
</dbReference>
<evidence type="ECO:0000313" key="11">
    <source>
        <dbReference type="EMBL" id="QNT68986.1"/>
    </source>
</evidence>
<feature type="region of interest" description="Disordered" evidence="10">
    <location>
        <begin position="83"/>
        <end position="152"/>
    </location>
</feature>
<keyword evidence="8 9" id="KW-0472">Membrane</keyword>
<feature type="compositionally biased region" description="Basic residues" evidence="10">
    <location>
        <begin position="140"/>
        <end position="152"/>
    </location>
</feature>
<dbReference type="HAMAP" id="MF_00237">
    <property type="entry name" value="TatB"/>
    <property type="match status" value="1"/>
</dbReference>
<proteinExistence type="inferred from homology"/>